<gene>
    <name evidence="1" type="ORF">ACFOZY_02460</name>
</gene>
<evidence type="ECO:0000313" key="1">
    <source>
        <dbReference type="EMBL" id="MFC4409293.1"/>
    </source>
</evidence>
<comment type="caution">
    <text evidence="1">The sequence shown here is derived from an EMBL/GenBank/DDBJ whole genome shotgun (WGS) entry which is preliminary data.</text>
</comment>
<reference evidence="2" key="1">
    <citation type="journal article" date="2019" name="Int. J. Syst. Evol. Microbiol.">
        <title>The Global Catalogue of Microorganisms (GCM) 10K type strain sequencing project: providing services to taxonomists for standard genome sequencing and annotation.</title>
        <authorList>
            <consortium name="The Broad Institute Genomics Platform"/>
            <consortium name="The Broad Institute Genome Sequencing Center for Infectious Disease"/>
            <person name="Wu L."/>
            <person name="Ma J."/>
        </authorList>
    </citation>
    <scope>NUCLEOTIDE SEQUENCE [LARGE SCALE GENOMIC DNA]</scope>
    <source>
        <strain evidence="2">CCUG 59778</strain>
    </source>
</reference>
<evidence type="ECO:0000313" key="2">
    <source>
        <dbReference type="Proteomes" id="UP001595817"/>
    </source>
</evidence>
<organism evidence="1 2">
    <name type="scientific">Chungangia koreensis</name>
    <dbReference type="NCBI Taxonomy" id="752657"/>
    <lineage>
        <taxon>Bacteria</taxon>
        <taxon>Bacillati</taxon>
        <taxon>Bacillota</taxon>
        <taxon>Bacilli</taxon>
        <taxon>Lactobacillales</taxon>
        <taxon>Chungangia</taxon>
    </lineage>
</organism>
<name>A0ABV8X1W3_9LACT</name>
<dbReference type="RefSeq" id="WP_378151880.1">
    <property type="nucleotide sequence ID" value="NZ_JBHSEC010000002.1"/>
</dbReference>
<accession>A0ABV8X1W3</accession>
<keyword evidence="2" id="KW-1185">Reference proteome</keyword>
<protein>
    <submittedName>
        <fullName evidence="1">Uncharacterized protein</fullName>
    </submittedName>
</protein>
<dbReference type="Proteomes" id="UP001595817">
    <property type="component" value="Unassembled WGS sequence"/>
</dbReference>
<sequence>MDALPHDAAHLASHPIFALRGLGLSRCPAGVAAFRFLSIAKEDSNSKTNSKVFIKHFILIGFNIDK</sequence>
<proteinExistence type="predicted"/>
<dbReference type="EMBL" id="JBHSEC010000002">
    <property type="protein sequence ID" value="MFC4409293.1"/>
    <property type="molecule type" value="Genomic_DNA"/>
</dbReference>